<comment type="caution">
    <text evidence="21">The sequence shown here is derived from an EMBL/GenBank/DDBJ whole genome shotgun (WGS) entry which is preliminary data.</text>
</comment>
<keyword evidence="5 17" id="KW-0812">Transmembrane</keyword>
<dbReference type="SUPFAM" id="SSF56112">
    <property type="entry name" value="Protein kinase-like (PK-like)"/>
    <property type="match status" value="1"/>
</dbReference>
<dbReference type="OrthoDB" id="4062651at2759"/>
<dbReference type="InterPro" id="IPR045274">
    <property type="entry name" value="WAK-like"/>
</dbReference>
<dbReference type="FunFam" id="3.30.200.20:FF:000043">
    <property type="entry name" value="Wall-associated receptor kinase 2"/>
    <property type="match status" value="1"/>
</dbReference>
<dbReference type="PROSITE" id="PS50026">
    <property type="entry name" value="EGF_3"/>
    <property type="match status" value="1"/>
</dbReference>
<keyword evidence="8 16" id="KW-0547">Nucleotide-binding</keyword>
<dbReference type="InterPro" id="IPR001881">
    <property type="entry name" value="EGF-like_Ca-bd_dom"/>
</dbReference>
<dbReference type="InterPro" id="IPR000742">
    <property type="entry name" value="EGF"/>
</dbReference>
<keyword evidence="11 17" id="KW-1133">Transmembrane helix</keyword>
<evidence type="ECO:0000256" key="12">
    <source>
        <dbReference type="ARBA" id="ARBA00023136"/>
    </source>
</evidence>
<dbReference type="Gene3D" id="1.10.510.10">
    <property type="entry name" value="Transferase(Phosphotransferase) domain 1"/>
    <property type="match status" value="1"/>
</dbReference>
<dbReference type="Gene3D" id="2.10.25.10">
    <property type="entry name" value="Laminin"/>
    <property type="match status" value="1"/>
</dbReference>
<keyword evidence="9" id="KW-0418">Kinase</keyword>
<dbReference type="InterPro" id="IPR018097">
    <property type="entry name" value="EGF_Ca-bd_CS"/>
</dbReference>
<evidence type="ECO:0000256" key="10">
    <source>
        <dbReference type="ARBA" id="ARBA00022840"/>
    </source>
</evidence>
<dbReference type="SMART" id="SM00181">
    <property type="entry name" value="EGF"/>
    <property type="match status" value="2"/>
</dbReference>
<dbReference type="Pfam" id="PF07714">
    <property type="entry name" value="PK_Tyr_Ser-Thr"/>
    <property type="match status" value="1"/>
</dbReference>
<comment type="subcellular location">
    <subcellularLocation>
        <location evidence="1">Membrane</location>
        <topology evidence="1">Single-pass type I membrane protein</topology>
    </subcellularLocation>
</comment>
<evidence type="ECO:0000256" key="3">
    <source>
        <dbReference type="ARBA" id="ARBA00022536"/>
    </source>
</evidence>
<evidence type="ECO:0000256" key="5">
    <source>
        <dbReference type="ARBA" id="ARBA00022692"/>
    </source>
</evidence>
<evidence type="ECO:0000256" key="6">
    <source>
        <dbReference type="ARBA" id="ARBA00022729"/>
    </source>
</evidence>
<keyword evidence="4" id="KW-0808">Transferase</keyword>
<dbReference type="Gene3D" id="3.30.200.20">
    <property type="entry name" value="Phosphorylase Kinase, domain 1"/>
    <property type="match status" value="1"/>
</dbReference>
<evidence type="ECO:0000256" key="17">
    <source>
        <dbReference type="SAM" id="Phobius"/>
    </source>
</evidence>
<dbReference type="GO" id="GO:0005524">
    <property type="term" value="F:ATP binding"/>
    <property type="evidence" value="ECO:0007669"/>
    <property type="project" value="UniProtKB-UniRule"/>
</dbReference>
<evidence type="ECO:0000259" key="20">
    <source>
        <dbReference type="PROSITE" id="PS50026"/>
    </source>
</evidence>
<evidence type="ECO:0000256" key="16">
    <source>
        <dbReference type="PROSITE-ProRule" id="PRU10141"/>
    </source>
</evidence>
<feature type="transmembrane region" description="Helical" evidence="17">
    <location>
        <begin position="354"/>
        <end position="378"/>
    </location>
</feature>
<name>A0A9Q0CEH1_9POAL</name>
<dbReference type="InterPro" id="IPR011009">
    <property type="entry name" value="Kinase-like_dom_sf"/>
</dbReference>
<feature type="binding site" evidence="16">
    <location>
        <position position="457"/>
    </location>
    <ligand>
        <name>ATP</name>
        <dbReference type="ChEBI" id="CHEBI:30616"/>
    </ligand>
</feature>
<feature type="domain" description="Protein kinase" evidence="19">
    <location>
        <begin position="428"/>
        <end position="701"/>
    </location>
</feature>
<evidence type="ECO:0000313" key="22">
    <source>
        <dbReference type="Proteomes" id="UP001151287"/>
    </source>
</evidence>
<keyword evidence="7" id="KW-0677">Repeat</keyword>
<dbReference type="PROSITE" id="PS00108">
    <property type="entry name" value="PROTEIN_KINASE_ST"/>
    <property type="match status" value="1"/>
</dbReference>
<dbReference type="PANTHER" id="PTHR27005">
    <property type="entry name" value="WALL-ASSOCIATED RECEPTOR KINASE-LIKE 21"/>
    <property type="match status" value="1"/>
</dbReference>
<comment type="caution">
    <text evidence="15">Lacks conserved residue(s) required for the propagation of feature annotation.</text>
</comment>
<evidence type="ECO:0000256" key="13">
    <source>
        <dbReference type="ARBA" id="ARBA00023157"/>
    </source>
</evidence>
<evidence type="ECO:0000259" key="19">
    <source>
        <dbReference type="PROSITE" id="PS50011"/>
    </source>
</evidence>
<evidence type="ECO:0000256" key="9">
    <source>
        <dbReference type="ARBA" id="ARBA00022777"/>
    </source>
</evidence>
<keyword evidence="3 15" id="KW-0245">EGF-like domain</keyword>
<dbReference type="CDD" id="cd00054">
    <property type="entry name" value="EGF_CA"/>
    <property type="match status" value="1"/>
</dbReference>
<dbReference type="InterPro" id="IPR000719">
    <property type="entry name" value="Prot_kinase_dom"/>
</dbReference>
<dbReference type="GO" id="GO:0007166">
    <property type="term" value="P:cell surface receptor signaling pathway"/>
    <property type="evidence" value="ECO:0007669"/>
    <property type="project" value="InterPro"/>
</dbReference>
<dbReference type="SUPFAM" id="SSF57184">
    <property type="entry name" value="Growth factor receptor domain"/>
    <property type="match status" value="1"/>
</dbReference>
<dbReference type="EMBL" id="JAMQYH010000003">
    <property type="protein sequence ID" value="KAJ1692439.1"/>
    <property type="molecule type" value="Genomic_DNA"/>
</dbReference>
<dbReference type="GO" id="GO:0004674">
    <property type="term" value="F:protein serine/threonine kinase activity"/>
    <property type="evidence" value="ECO:0007669"/>
    <property type="project" value="UniProtKB-KW"/>
</dbReference>
<dbReference type="InterPro" id="IPR009030">
    <property type="entry name" value="Growth_fac_rcpt_cys_sf"/>
</dbReference>
<dbReference type="PROSITE" id="PS50011">
    <property type="entry name" value="PROTEIN_KINASE_DOM"/>
    <property type="match status" value="1"/>
</dbReference>
<dbReference type="Pfam" id="PF13947">
    <property type="entry name" value="GUB_WAK_bind"/>
    <property type="match status" value="1"/>
</dbReference>
<protein>
    <submittedName>
        <fullName evidence="21">Uncharacterized protein</fullName>
    </submittedName>
</protein>
<evidence type="ECO:0000256" key="2">
    <source>
        <dbReference type="ARBA" id="ARBA00022527"/>
    </source>
</evidence>
<keyword evidence="6 18" id="KW-0732">Signal</keyword>
<dbReference type="AlphaFoldDB" id="A0A9Q0CEH1"/>
<dbReference type="FunFam" id="1.10.510.10:FF:000084">
    <property type="entry name" value="Wall-associated receptor kinase 2"/>
    <property type="match status" value="1"/>
</dbReference>
<dbReference type="PROSITE" id="PS00107">
    <property type="entry name" value="PROTEIN_KINASE_ATP"/>
    <property type="match status" value="1"/>
</dbReference>
<evidence type="ECO:0000256" key="8">
    <source>
        <dbReference type="ARBA" id="ARBA00022741"/>
    </source>
</evidence>
<dbReference type="Proteomes" id="UP001151287">
    <property type="component" value="Unassembled WGS sequence"/>
</dbReference>
<evidence type="ECO:0000256" key="14">
    <source>
        <dbReference type="ARBA" id="ARBA00023180"/>
    </source>
</evidence>
<proteinExistence type="predicted"/>
<keyword evidence="12 17" id="KW-0472">Membrane</keyword>
<dbReference type="CDD" id="cd14066">
    <property type="entry name" value="STKc_IRAK"/>
    <property type="match status" value="1"/>
</dbReference>
<dbReference type="SMART" id="SM00220">
    <property type="entry name" value="S_TKc"/>
    <property type="match status" value="1"/>
</dbReference>
<keyword evidence="14" id="KW-0325">Glycoprotein</keyword>
<dbReference type="InterPro" id="IPR000152">
    <property type="entry name" value="EGF-type_Asp/Asn_hydroxyl_site"/>
</dbReference>
<evidence type="ECO:0000256" key="7">
    <source>
        <dbReference type="ARBA" id="ARBA00022737"/>
    </source>
</evidence>
<sequence>MAPPYLLLLLSLLIVLLFLLPASQASPPVSLQGCKNKCGNITIPYPFGFEPGCFREGFRLVCNEYYNPPRLFIYDAGYEITDLDPDGEMQILVTTTRACYDSSGRYISGTKTNIDLESSPYRLSISNYFFAIGCPNQGFFVDRAGNYVSGCVSACPPTHYSLDDPDMSCTGVGCCASPIPTSTWLSYYEPYAKWVQLQDFRSLRGTDPTILFPNSTSCAYVFLASKSFDYDNSYLSRTNDFKVPVTIQWSIRSEGNCDDANRNQTDFACRSANHDCYHSKSLAGYLCSCADGYEGNAYIPGGCQDINECELKGHYPCFGDCANTIGNYTCNCPRGFEGNPHTMDGCRKKDTFTLALKIVTGASVGVFIVAFACFWLYLGKQKRRLIRTKQRFFEQNGGLLLQQQMSSFKTSSFKIYSKEDLEIATNKFSEERVLGRGGHGIVYKGIFEDGTIAAIKKSKIMEELQTKEFAKEMLILSQINHKNVVKLLGCCLEVKVPMLVYEYISNGTLYHYIHDTKLWLPIPLDERLRIAAESADAFAYMHSSASPPIIHGDVKSANILLDDNFVAKVSDFGASKLVANDEAEIATLVQGTIGYLDPDYFSTCRLTDKSDVYSFAVIILELLTRKKAVYFEGPEDHRNLASSFCIAKKDGKFLEILDVQVRNELKLEVLEEIGELVMHCLSKNREERPTMREVADTLQKLRRFQMPSWPDDKYIETESLLDDSIDIYIGDSMSDSFAQHVMIDMKLEGDSFSSGF</sequence>
<gene>
    <name evidence="21" type="ORF">LUZ63_009137</name>
</gene>
<keyword evidence="13" id="KW-1015">Disulfide bond</keyword>
<keyword evidence="10 16" id="KW-0067">ATP-binding</keyword>
<dbReference type="InterPro" id="IPR017441">
    <property type="entry name" value="Protein_kinase_ATP_BS"/>
</dbReference>
<dbReference type="InterPro" id="IPR008271">
    <property type="entry name" value="Ser/Thr_kinase_AS"/>
</dbReference>
<feature type="chain" id="PRO_5040501491" evidence="18">
    <location>
        <begin position="26"/>
        <end position="756"/>
    </location>
</feature>
<dbReference type="InterPro" id="IPR025287">
    <property type="entry name" value="WAK_GUB"/>
</dbReference>
<dbReference type="GO" id="GO:0005886">
    <property type="term" value="C:plasma membrane"/>
    <property type="evidence" value="ECO:0007669"/>
    <property type="project" value="TreeGrafter"/>
</dbReference>
<reference evidence="21" key="1">
    <citation type="journal article" date="2022" name="Cell">
        <title>Repeat-based holocentromeres influence genome architecture and karyotype evolution.</title>
        <authorList>
            <person name="Hofstatter P.G."/>
            <person name="Thangavel G."/>
            <person name="Lux T."/>
            <person name="Neumann P."/>
            <person name="Vondrak T."/>
            <person name="Novak P."/>
            <person name="Zhang M."/>
            <person name="Costa L."/>
            <person name="Castellani M."/>
            <person name="Scott A."/>
            <person name="Toegelov H."/>
            <person name="Fuchs J."/>
            <person name="Mata-Sucre Y."/>
            <person name="Dias Y."/>
            <person name="Vanzela A.L.L."/>
            <person name="Huettel B."/>
            <person name="Almeida C.C.S."/>
            <person name="Simkova H."/>
            <person name="Souza G."/>
            <person name="Pedrosa-Harand A."/>
            <person name="Macas J."/>
            <person name="Mayer K.F.X."/>
            <person name="Houben A."/>
            <person name="Marques A."/>
        </authorList>
    </citation>
    <scope>NUCLEOTIDE SEQUENCE</scope>
    <source>
        <strain evidence="21">RhyBre1mFocal</strain>
    </source>
</reference>
<feature type="signal peptide" evidence="18">
    <location>
        <begin position="1"/>
        <end position="25"/>
    </location>
</feature>
<keyword evidence="22" id="KW-1185">Reference proteome</keyword>
<dbReference type="PROSITE" id="PS01187">
    <property type="entry name" value="EGF_CA"/>
    <property type="match status" value="1"/>
</dbReference>
<dbReference type="InterPro" id="IPR001245">
    <property type="entry name" value="Ser-Thr/Tyr_kinase_cat_dom"/>
</dbReference>
<organism evidence="21 22">
    <name type="scientific">Rhynchospora breviuscula</name>
    <dbReference type="NCBI Taxonomy" id="2022672"/>
    <lineage>
        <taxon>Eukaryota</taxon>
        <taxon>Viridiplantae</taxon>
        <taxon>Streptophyta</taxon>
        <taxon>Embryophyta</taxon>
        <taxon>Tracheophyta</taxon>
        <taxon>Spermatophyta</taxon>
        <taxon>Magnoliopsida</taxon>
        <taxon>Liliopsida</taxon>
        <taxon>Poales</taxon>
        <taxon>Cyperaceae</taxon>
        <taxon>Cyperoideae</taxon>
        <taxon>Rhynchosporeae</taxon>
        <taxon>Rhynchospora</taxon>
    </lineage>
</organism>
<dbReference type="SMART" id="SM00179">
    <property type="entry name" value="EGF_CA"/>
    <property type="match status" value="1"/>
</dbReference>
<evidence type="ECO:0000256" key="4">
    <source>
        <dbReference type="ARBA" id="ARBA00022679"/>
    </source>
</evidence>
<dbReference type="PANTHER" id="PTHR27005:SF394">
    <property type="entry name" value="OS02G0808100 PROTEIN"/>
    <property type="match status" value="1"/>
</dbReference>
<evidence type="ECO:0000256" key="11">
    <source>
        <dbReference type="ARBA" id="ARBA00022989"/>
    </source>
</evidence>
<evidence type="ECO:0000256" key="1">
    <source>
        <dbReference type="ARBA" id="ARBA00004479"/>
    </source>
</evidence>
<dbReference type="GO" id="GO:0005509">
    <property type="term" value="F:calcium ion binding"/>
    <property type="evidence" value="ECO:0007669"/>
    <property type="project" value="InterPro"/>
</dbReference>
<keyword evidence="2" id="KW-0723">Serine/threonine-protein kinase</keyword>
<evidence type="ECO:0000256" key="18">
    <source>
        <dbReference type="SAM" id="SignalP"/>
    </source>
</evidence>
<accession>A0A9Q0CEH1</accession>
<dbReference type="PROSITE" id="PS00010">
    <property type="entry name" value="ASX_HYDROXYL"/>
    <property type="match status" value="1"/>
</dbReference>
<evidence type="ECO:0000313" key="21">
    <source>
        <dbReference type="EMBL" id="KAJ1692439.1"/>
    </source>
</evidence>
<feature type="domain" description="EGF-like" evidence="20">
    <location>
        <begin position="305"/>
        <end position="341"/>
    </location>
</feature>
<evidence type="ECO:0000256" key="15">
    <source>
        <dbReference type="PROSITE-ProRule" id="PRU00076"/>
    </source>
</evidence>
<dbReference type="GO" id="GO:0030247">
    <property type="term" value="F:polysaccharide binding"/>
    <property type="evidence" value="ECO:0007669"/>
    <property type="project" value="InterPro"/>
</dbReference>